<keyword evidence="4" id="KW-1185">Reference proteome</keyword>
<gene>
    <name evidence="3" type="ORF">EKO04_011153</name>
</gene>
<dbReference type="EMBL" id="RZGK01000022">
    <property type="protein sequence ID" value="KAF9690792.1"/>
    <property type="molecule type" value="Genomic_DNA"/>
</dbReference>
<evidence type="ECO:0000313" key="3">
    <source>
        <dbReference type="EMBL" id="KAF9690792.1"/>
    </source>
</evidence>
<accession>A0A8H7IUF8</accession>
<comment type="caution">
    <text evidence="3">The sequence shown here is derived from an EMBL/GenBank/DDBJ whole genome shotgun (WGS) entry which is preliminary data.</text>
</comment>
<name>A0A8H7IUF8_9PLEO</name>
<organism evidence="3 4">
    <name type="scientific">Ascochyta lentis</name>
    <dbReference type="NCBI Taxonomy" id="205686"/>
    <lineage>
        <taxon>Eukaryota</taxon>
        <taxon>Fungi</taxon>
        <taxon>Dikarya</taxon>
        <taxon>Ascomycota</taxon>
        <taxon>Pezizomycotina</taxon>
        <taxon>Dothideomycetes</taxon>
        <taxon>Pleosporomycetidae</taxon>
        <taxon>Pleosporales</taxon>
        <taxon>Pleosporineae</taxon>
        <taxon>Didymellaceae</taxon>
        <taxon>Ascochyta</taxon>
    </lineage>
</organism>
<evidence type="ECO:0000313" key="4">
    <source>
        <dbReference type="Proteomes" id="UP000651452"/>
    </source>
</evidence>
<feature type="chain" id="PRO_5034804878" evidence="2">
    <location>
        <begin position="23"/>
        <end position="234"/>
    </location>
</feature>
<sequence length="234" mass="24427">MRTAGLFTPAALLSLHVLSAHAEPICNTNRPFSSAEFSIAHISSLQVTLGGDLTEFCGESFNAKNKNTFVHKVEGVTFQITGGVTQSIEECAASFAAIIAQCLVDQSADGGKVQLGDGVTYEVYHDNSEDHPDVLDATTIEERGPQDDQNDMDDLLHLMGSGGLESRAGKKKPAAPAKPPANKPGSKPLPIGKPKPTPTPAKPTPSKPTPTPSKPSSSSAAKAAPTKTASRSMI</sequence>
<reference evidence="3" key="1">
    <citation type="submission" date="2018-12" db="EMBL/GenBank/DDBJ databases">
        <authorList>
            <person name="Syme R.A."/>
            <person name="Farfan-Caceres L."/>
            <person name="Lichtenzveig J."/>
        </authorList>
    </citation>
    <scope>NUCLEOTIDE SEQUENCE</scope>
    <source>
        <strain evidence="3">Al4</strain>
    </source>
</reference>
<proteinExistence type="predicted"/>
<protein>
    <submittedName>
        <fullName evidence="3">Uncharacterized protein</fullName>
    </submittedName>
</protein>
<feature type="compositionally biased region" description="Pro residues" evidence="1">
    <location>
        <begin position="191"/>
        <end position="213"/>
    </location>
</feature>
<dbReference type="Proteomes" id="UP000651452">
    <property type="component" value="Unassembled WGS sequence"/>
</dbReference>
<feature type="region of interest" description="Disordered" evidence="1">
    <location>
        <begin position="141"/>
        <end position="234"/>
    </location>
</feature>
<dbReference type="AlphaFoldDB" id="A0A8H7IUF8"/>
<evidence type="ECO:0000256" key="1">
    <source>
        <dbReference type="SAM" id="MobiDB-lite"/>
    </source>
</evidence>
<feature type="compositionally biased region" description="Low complexity" evidence="1">
    <location>
        <begin position="214"/>
        <end position="234"/>
    </location>
</feature>
<reference evidence="3" key="2">
    <citation type="submission" date="2020-09" db="EMBL/GenBank/DDBJ databases">
        <title>Reference genome assembly for Australian Ascochyta lentis isolate Al4.</title>
        <authorList>
            <person name="Lee R.C."/>
            <person name="Farfan-Caceres L.M."/>
            <person name="Debler J.W."/>
            <person name="Williams A.H."/>
            <person name="Henares B.M."/>
        </authorList>
    </citation>
    <scope>NUCLEOTIDE SEQUENCE</scope>
    <source>
        <strain evidence="3">Al4</strain>
    </source>
</reference>
<feature type="signal peptide" evidence="2">
    <location>
        <begin position="1"/>
        <end position="22"/>
    </location>
</feature>
<evidence type="ECO:0000256" key="2">
    <source>
        <dbReference type="SAM" id="SignalP"/>
    </source>
</evidence>
<keyword evidence="2" id="KW-0732">Signal</keyword>